<name>L5KP57_PTEAL</name>
<keyword evidence="4" id="KW-1185">Reference proteome</keyword>
<dbReference type="SUPFAM" id="SSF53720">
    <property type="entry name" value="ALDH-like"/>
    <property type="match status" value="1"/>
</dbReference>
<organism evidence="3 4">
    <name type="scientific">Pteropus alecto</name>
    <name type="common">Black flying fox</name>
    <dbReference type="NCBI Taxonomy" id="9402"/>
    <lineage>
        <taxon>Eukaryota</taxon>
        <taxon>Metazoa</taxon>
        <taxon>Chordata</taxon>
        <taxon>Craniata</taxon>
        <taxon>Vertebrata</taxon>
        <taxon>Euteleostomi</taxon>
        <taxon>Mammalia</taxon>
        <taxon>Eutheria</taxon>
        <taxon>Laurasiatheria</taxon>
        <taxon>Chiroptera</taxon>
        <taxon>Yinpterochiroptera</taxon>
        <taxon>Pteropodoidea</taxon>
        <taxon>Pteropodidae</taxon>
        <taxon>Pteropodinae</taxon>
        <taxon>Pteropus</taxon>
    </lineage>
</organism>
<sequence>MTPLYARVLEHRGWWAFGAFVVPGPLSPVHPGSSVHLQSIQHAAFSDAPAALPERQDGPVLRSSCPPKPGPEPRHPLQRVNNEWQDSVSKKTFPTVNPATGEVIGHVAEGDWADVDRAVKAAWEAFRGGSPWHGMDTSERSGC</sequence>
<reference evidence="4" key="1">
    <citation type="journal article" date="2013" name="Science">
        <title>Comparative analysis of bat genomes provides insight into the evolution of flight and immunity.</title>
        <authorList>
            <person name="Zhang G."/>
            <person name="Cowled C."/>
            <person name="Shi Z."/>
            <person name="Huang Z."/>
            <person name="Bishop-Lilly K.A."/>
            <person name="Fang X."/>
            <person name="Wynne J.W."/>
            <person name="Xiong Z."/>
            <person name="Baker M.L."/>
            <person name="Zhao W."/>
            <person name="Tachedjian M."/>
            <person name="Zhu Y."/>
            <person name="Zhou P."/>
            <person name="Jiang X."/>
            <person name="Ng J."/>
            <person name="Yang L."/>
            <person name="Wu L."/>
            <person name="Xiao J."/>
            <person name="Feng Y."/>
            <person name="Chen Y."/>
            <person name="Sun X."/>
            <person name="Zhang Y."/>
            <person name="Marsh G.A."/>
            <person name="Crameri G."/>
            <person name="Broder C.C."/>
            <person name="Frey K.G."/>
            <person name="Wang L.F."/>
            <person name="Wang J."/>
        </authorList>
    </citation>
    <scope>NUCLEOTIDE SEQUENCE [LARGE SCALE GENOMIC DNA]</scope>
</reference>
<dbReference type="Gene3D" id="3.40.605.10">
    <property type="entry name" value="Aldehyde Dehydrogenase, Chain A, domain 1"/>
    <property type="match status" value="1"/>
</dbReference>
<dbReference type="InterPro" id="IPR015590">
    <property type="entry name" value="Aldehyde_DH_dom"/>
</dbReference>
<dbReference type="STRING" id="9402.L5KP57"/>
<dbReference type="Proteomes" id="UP000010552">
    <property type="component" value="Unassembled WGS sequence"/>
</dbReference>
<proteinExistence type="predicted"/>
<evidence type="ECO:0000259" key="2">
    <source>
        <dbReference type="Pfam" id="PF00171"/>
    </source>
</evidence>
<protein>
    <submittedName>
        <fullName evidence="3">Aldehyde dehydrogenase X, mitochondrial</fullName>
    </submittedName>
</protein>
<accession>L5KP57</accession>
<dbReference type="GO" id="GO:0016491">
    <property type="term" value="F:oxidoreductase activity"/>
    <property type="evidence" value="ECO:0007669"/>
    <property type="project" value="InterPro"/>
</dbReference>
<feature type="domain" description="Aldehyde dehydrogenase" evidence="2">
    <location>
        <begin position="84"/>
        <end position="141"/>
    </location>
</feature>
<dbReference type="Pfam" id="PF00171">
    <property type="entry name" value="Aldedh"/>
    <property type="match status" value="1"/>
</dbReference>
<dbReference type="InterPro" id="IPR016162">
    <property type="entry name" value="Ald_DH_N"/>
</dbReference>
<dbReference type="InParanoid" id="L5KP57"/>
<evidence type="ECO:0000313" key="4">
    <source>
        <dbReference type="Proteomes" id="UP000010552"/>
    </source>
</evidence>
<dbReference type="PANTHER" id="PTHR11699">
    <property type="entry name" value="ALDEHYDE DEHYDROGENASE-RELATED"/>
    <property type="match status" value="1"/>
</dbReference>
<gene>
    <name evidence="3" type="ORF">PAL_GLEAN10008034</name>
</gene>
<dbReference type="AlphaFoldDB" id="L5KP57"/>
<dbReference type="EMBL" id="KB030636">
    <property type="protein sequence ID" value="ELK12985.1"/>
    <property type="molecule type" value="Genomic_DNA"/>
</dbReference>
<feature type="region of interest" description="Disordered" evidence="1">
    <location>
        <begin position="46"/>
        <end position="80"/>
    </location>
</feature>
<evidence type="ECO:0000313" key="3">
    <source>
        <dbReference type="EMBL" id="ELK12985.1"/>
    </source>
</evidence>
<evidence type="ECO:0000256" key="1">
    <source>
        <dbReference type="SAM" id="MobiDB-lite"/>
    </source>
</evidence>
<dbReference type="InterPro" id="IPR016161">
    <property type="entry name" value="Ald_DH/histidinol_DH"/>
</dbReference>